<keyword evidence="4" id="KW-0479">Metal-binding</keyword>
<keyword evidence="7" id="KW-0732">Signal</keyword>
<evidence type="ECO:0000256" key="6">
    <source>
        <dbReference type="ARBA" id="ARBA00023263"/>
    </source>
</evidence>
<keyword evidence="6" id="KW-0281">Fimbrium</keyword>
<evidence type="ECO:0000259" key="8">
    <source>
        <dbReference type="Pfam" id="PF05567"/>
    </source>
</evidence>
<evidence type="ECO:0000313" key="10">
    <source>
        <dbReference type="Proteomes" id="UP001059934"/>
    </source>
</evidence>
<evidence type="ECO:0000256" key="5">
    <source>
        <dbReference type="ARBA" id="ARBA00022837"/>
    </source>
</evidence>
<dbReference type="Pfam" id="PF05567">
    <property type="entry name" value="T4P_PilY1"/>
    <property type="match status" value="1"/>
</dbReference>
<evidence type="ECO:0000256" key="2">
    <source>
        <dbReference type="ARBA" id="ARBA00008387"/>
    </source>
</evidence>
<dbReference type="SUPFAM" id="SSF53300">
    <property type="entry name" value="vWA-like"/>
    <property type="match status" value="1"/>
</dbReference>
<dbReference type="Proteomes" id="UP001059934">
    <property type="component" value="Chromosome"/>
</dbReference>
<comment type="similarity">
    <text evidence="2">Belongs to the PilY1 family.</text>
</comment>
<dbReference type="InterPro" id="IPR008707">
    <property type="entry name" value="B-propeller_PilY1"/>
</dbReference>
<reference evidence="9" key="1">
    <citation type="submission" date="2022-08" db="EMBL/GenBank/DDBJ databases">
        <title>Catabolic pathway analysis in culturable SAR92 clade bacteria reveals their overlooked roles in DMSP degradation in coastal seas.</title>
        <authorList>
            <person name="He X."/>
            <person name="Zhang X."/>
            <person name="Zhang Y."/>
        </authorList>
    </citation>
    <scope>NUCLEOTIDE SEQUENCE</scope>
    <source>
        <strain evidence="9">H455</strain>
    </source>
</reference>
<dbReference type="Gene3D" id="3.40.50.410">
    <property type="entry name" value="von Willebrand factor, type A domain"/>
    <property type="match status" value="1"/>
</dbReference>
<dbReference type="SUPFAM" id="SSF50998">
    <property type="entry name" value="Quinoprotein alcohol dehydrogenase-like"/>
    <property type="match status" value="1"/>
</dbReference>
<protein>
    <submittedName>
        <fullName evidence="9">PilC/PilY family type IV pilus protein</fullName>
    </submittedName>
</protein>
<evidence type="ECO:0000256" key="4">
    <source>
        <dbReference type="ARBA" id="ARBA00022723"/>
    </source>
</evidence>
<gene>
    <name evidence="9" type="ORF">NYF23_04135</name>
</gene>
<evidence type="ECO:0000256" key="7">
    <source>
        <dbReference type="SAM" id="SignalP"/>
    </source>
</evidence>
<feature type="signal peptide" evidence="7">
    <location>
        <begin position="1"/>
        <end position="25"/>
    </location>
</feature>
<evidence type="ECO:0000256" key="1">
    <source>
        <dbReference type="ARBA" id="ARBA00004561"/>
    </source>
</evidence>
<feature type="chain" id="PRO_5047469500" evidence="7">
    <location>
        <begin position="26"/>
        <end position="1187"/>
    </location>
</feature>
<feature type="domain" description="PilY1 beta-propeller" evidence="8">
    <location>
        <begin position="654"/>
        <end position="1010"/>
    </location>
</feature>
<comment type="subcellular location">
    <subcellularLocation>
        <location evidence="1">Fimbrium</location>
    </subcellularLocation>
</comment>
<keyword evidence="3" id="KW-1029">Fimbrium biogenesis</keyword>
<evidence type="ECO:0000256" key="3">
    <source>
        <dbReference type="ARBA" id="ARBA00022558"/>
    </source>
</evidence>
<name>A0ABY5TPP9_9GAMM</name>
<accession>A0ABY5TPP9</accession>
<dbReference type="InterPro" id="IPR011047">
    <property type="entry name" value="Quinoprotein_ADH-like_sf"/>
</dbReference>
<sequence>MSRGCFIKRRLASLFFATAVLVVGAQSYGVEHDLSDTPLFTLAGVDPNIVLTMDDSGSMAWSFMPTSAGDYPSTKRAKSAAFNKIYYDPNVLYEPPVDEDGNSLGNASFIAAWDNGYKKTGSGSCTINLSSYYRPSWGGINQNHCGSSNDSDYFNRYAGPASTGAYYYLFDNNLSGCNNNIANDDCYRKVVVSDSSGVGDTVDERENFANWYSYYRKRIYVTKAAATLAFERFNSNIRVGYQRINNNSLTGVRKFSGPRRASFFDWLHDLPASGGTPLHRAMVGAGDYFETTSPYRDDPADSSSTERSCRQNFHIMMTDGEWNSIPNNLDVGNVDNTNNVSHSLPANDYGVTNYTKFAPYKDNNSNYLADIAFKYWYRDLRPTATDNVPVNVSDLSTDFDGDGDTDNSDIFWNPKNDPAKWQHMVNFMIGLGVSGKRDFPDDYGALLSGTKSWPSAGGGNDQAKIDDLWHSAINSRGAYLSAQNPEQLISAFTDVVNSVLDRTGSFATAALNSGTISSDTALFFARFTTNDWTGNLIAQPISDGTNCGPIALGNICPSAWDAACKLTGGFCSEVGKRVSKTKPGDRIIITRNENNIAKPFRWNSLKNNGTQHAALRQSDSIAIGKKRLNYIRGARGQEVAKGKGGSFRNRKSVLGDIISSVPTYVGPPSRFYFSSDDFPEGGSYGAFKEAHKNRDPMVYVGSNGGMFHGFKTENGREQLAYVPAAIFNNLWQLTKADYSHRNFVDGPISENDVFYGDAWHSLIVSGLGTGGQAYFALDITAPAGFSEANAASIARWEFTDSDDADLGYSFSKPSLVRLANGKWGVIVGNGLNSTEADGHASTTGNGVIFILDAETGAVIKKLDTKVGAADDPKGLARPNGIIGTSVVDEDGDFIVDRLYAGDLFGNVWAFDLSASNEAQWDSAYGSGNSPQPLFSAEVANVAQPITSDLKVKIHPSSDGFLIYFGTGKYLGKSDLIDSSQQTFYAIWDRISNNTNGFTRSQLLPQTVSVHSTSSTDLRGRVVSKTPIQWDNGSNPVQSPEKLGWYIDLPESGERVHQAPTLRDGRVIFVTVTPASDPCAGEGSSWLMEVDAFNGGRLDESVFDFNKDRAFNDADMINLGDIDGDGNDDYVHGSGIQRKNAGILSRPGIINHPDGRTESKYVTTSKGKVESILEDSGRNQQTPWREIR</sequence>
<keyword evidence="10" id="KW-1185">Reference proteome</keyword>
<dbReference type="InterPro" id="IPR036465">
    <property type="entry name" value="vWFA_dom_sf"/>
</dbReference>
<proteinExistence type="inferred from homology"/>
<evidence type="ECO:0000313" key="9">
    <source>
        <dbReference type="EMBL" id="UVW35808.1"/>
    </source>
</evidence>
<organism evidence="9 10">
    <name type="scientific">SAR92 clade bacterium H455</name>
    <dbReference type="NCBI Taxonomy" id="2974818"/>
    <lineage>
        <taxon>Bacteria</taxon>
        <taxon>Pseudomonadati</taxon>
        <taxon>Pseudomonadota</taxon>
        <taxon>Gammaproteobacteria</taxon>
        <taxon>Cellvibrionales</taxon>
        <taxon>Porticoccaceae</taxon>
        <taxon>SAR92 clade</taxon>
    </lineage>
</organism>
<keyword evidence="5" id="KW-0106">Calcium</keyword>
<dbReference type="EMBL" id="CP103416">
    <property type="protein sequence ID" value="UVW35808.1"/>
    <property type="molecule type" value="Genomic_DNA"/>
</dbReference>